<gene>
    <name evidence="1" type="ORF">LCGC14_2995360</name>
</gene>
<dbReference type="AlphaFoldDB" id="A0A0F8ZA42"/>
<organism evidence="1">
    <name type="scientific">marine sediment metagenome</name>
    <dbReference type="NCBI Taxonomy" id="412755"/>
    <lineage>
        <taxon>unclassified sequences</taxon>
        <taxon>metagenomes</taxon>
        <taxon>ecological metagenomes</taxon>
    </lineage>
</organism>
<evidence type="ECO:0000313" key="1">
    <source>
        <dbReference type="EMBL" id="KKK63329.1"/>
    </source>
</evidence>
<name>A0A0F8ZA42_9ZZZZ</name>
<proteinExistence type="predicted"/>
<accession>A0A0F8ZA42</accession>
<dbReference type="EMBL" id="LAZR01061567">
    <property type="protein sequence ID" value="KKK63329.1"/>
    <property type="molecule type" value="Genomic_DNA"/>
</dbReference>
<comment type="caution">
    <text evidence="1">The sequence shown here is derived from an EMBL/GenBank/DDBJ whole genome shotgun (WGS) entry which is preliminary data.</text>
</comment>
<reference evidence="1" key="1">
    <citation type="journal article" date="2015" name="Nature">
        <title>Complex archaea that bridge the gap between prokaryotes and eukaryotes.</title>
        <authorList>
            <person name="Spang A."/>
            <person name="Saw J.H."/>
            <person name="Jorgensen S.L."/>
            <person name="Zaremba-Niedzwiedzka K."/>
            <person name="Martijn J."/>
            <person name="Lind A.E."/>
            <person name="van Eijk R."/>
            <person name="Schleper C."/>
            <person name="Guy L."/>
            <person name="Ettema T.J."/>
        </authorList>
    </citation>
    <scope>NUCLEOTIDE SEQUENCE</scope>
</reference>
<protein>
    <submittedName>
        <fullName evidence="1">Uncharacterized protein</fullName>
    </submittedName>
</protein>
<sequence length="59" mass="6414">MVRTKSEIEEDLESMSTDELETLIALIKLDLADEGVDKVLSLIRPPLDCGSCTGEKGCC</sequence>